<dbReference type="Proteomes" id="UP000274046">
    <property type="component" value="Unassembled WGS sequence"/>
</dbReference>
<protein>
    <recommendedName>
        <fullName evidence="3">Flagellin N-terminal domain-containing protein</fullName>
    </recommendedName>
</protein>
<evidence type="ECO:0008006" key="3">
    <source>
        <dbReference type="Google" id="ProtNLM"/>
    </source>
</evidence>
<evidence type="ECO:0000313" key="1">
    <source>
        <dbReference type="EMBL" id="RNL56542.1"/>
    </source>
</evidence>
<dbReference type="AlphaFoldDB" id="A0A3N0C286"/>
<sequence length="182" mass="19969">MVSSFRQVQDSLERSENVLKMSNREELKKIHDLGINTVSNQADSIYYASEELNGLIDEFKKQIANLDLSGSDTEVAYDVIATPDMIKGALISATSTLVERSSKVEIAETKKEHVDSLINNMVRVQSHSTYFTTSFKNVPSAGALVTLTKMQLESSEITNITLKSLYGASLKAHTSSMGGDTK</sequence>
<dbReference type="EMBL" id="RBEE01000002">
    <property type="protein sequence ID" value="RNL56542.1"/>
    <property type="molecule type" value="Genomic_DNA"/>
</dbReference>
<keyword evidence="2" id="KW-1185">Reference proteome</keyword>
<proteinExistence type="predicted"/>
<gene>
    <name evidence="1" type="ORF">D7004_01245</name>
</gene>
<reference evidence="1 2" key="1">
    <citation type="submission" date="2018-10" db="EMBL/GenBank/DDBJ databases">
        <title>Genome sequencing of Pedobacter jejuensis TNB23.</title>
        <authorList>
            <person name="Cho Y.-J."/>
            <person name="Cho A."/>
            <person name="Kim O.-S."/>
        </authorList>
    </citation>
    <scope>NUCLEOTIDE SEQUENCE [LARGE SCALE GENOMIC DNA]</scope>
    <source>
        <strain evidence="1 2">TNB23</strain>
    </source>
</reference>
<organism evidence="1 2">
    <name type="scientific">Pedobacter jejuensis</name>
    <dbReference type="NCBI Taxonomy" id="1268550"/>
    <lineage>
        <taxon>Bacteria</taxon>
        <taxon>Pseudomonadati</taxon>
        <taxon>Bacteroidota</taxon>
        <taxon>Sphingobacteriia</taxon>
        <taxon>Sphingobacteriales</taxon>
        <taxon>Sphingobacteriaceae</taxon>
        <taxon>Pedobacter</taxon>
    </lineage>
</organism>
<accession>A0A3N0C286</accession>
<name>A0A3N0C286_9SPHI</name>
<comment type="caution">
    <text evidence="1">The sequence shown here is derived from an EMBL/GenBank/DDBJ whole genome shotgun (WGS) entry which is preliminary data.</text>
</comment>
<evidence type="ECO:0000313" key="2">
    <source>
        <dbReference type="Proteomes" id="UP000274046"/>
    </source>
</evidence>